<dbReference type="AlphaFoldDB" id="A0A9N9HXT2"/>
<proteinExistence type="predicted"/>
<evidence type="ECO:0000256" key="1">
    <source>
        <dbReference type="SAM" id="MobiDB-lite"/>
    </source>
</evidence>
<evidence type="ECO:0000313" key="2">
    <source>
        <dbReference type="EMBL" id="CAG8711507.1"/>
    </source>
</evidence>
<feature type="region of interest" description="Disordered" evidence="1">
    <location>
        <begin position="73"/>
        <end position="100"/>
    </location>
</feature>
<keyword evidence="3" id="KW-1185">Reference proteome</keyword>
<organism evidence="2 3">
    <name type="scientific">Funneliformis caledonium</name>
    <dbReference type="NCBI Taxonomy" id="1117310"/>
    <lineage>
        <taxon>Eukaryota</taxon>
        <taxon>Fungi</taxon>
        <taxon>Fungi incertae sedis</taxon>
        <taxon>Mucoromycota</taxon>
        <taxon>Glomeromycotina</taxon>
        <taxon>Glomeromycetes</taxon>
        <taxon>Glomerales</taxon>
        <taxon>Glomeraceae</taxon>
        <taxon>Funneliformis</taxon>
    </lineage>
</organism>
<accession>A0A9N9HXT2</accession>
<name>A0A9N9HXT2_9GLOM</name>
<gene>
    <name evidence="2" type="ORF">FCALED_LOCUS13939</name>
</gene>
<evidence type="ECO:0000313" key="3">
    <source>
        <dbReference type="Proteomes" id="UP000789570"/>
    </source>
</evidence>
<dbReference type="Proteomes" id="UP000789570">
    <property type="component" value="Unassembled WGS sequence"/>
</dbReference>
<feature type="non-terminal residue" evidence="2">
    <location>
        <position position="144"/>
    </location>
</feature>
<comment type="caution">
    <text evidence="2">The sequence shown here is derived from an EMBL/GenBank/DDBJ whole genome shotgun (WGS) entry which is preliminary data.</text>
</comment>
<dbReference type="EMBL" id="CAJVPQ010008961">
    <property type="protein sequence ID" value="CAG8711507.1"/>
    <property type="molecule type" value="Genomic_DNA"/>
</dbReference>
<protein>
    <submittedName>
        <fullName evidence="2">12357_t:CDS:1</fullName>
    </submittedName>
</protein>
<sequence length="144" mass="16080">AYQKPLQIRVKKLLYSLAFINPKILGPNSEFITSSIIKAAKESNFSKEPVKTQFDSIAPLVLSPTLTLIDIMTREDKSNNQQGRSKPPNQGHRSGYGLENNKALDKSGIAAIIRQMSDSFKEIAKEIRDARPQAFPRETNIIPV</sequence>
<reference evidence="2" key="1">
    <citation type="submission" date="2021-06" db="EMBL/GenBank/DDBJ databases">
        <authorList>
            <person name="Kallberg Y."/>
            <person name="Tangrot J."/>
            <person name="Rosling A."/>
        </authorList>
    </citation>
    <scope>NUCLEOTIDE SEQUENCE</scope>
    <source>
        <strain evidence="2">UK204</strain>
    </source>
</reference>
<feature type="compositionally biased region" description="Polar residues" evidence="1">
    <location>
        <begin position="79"/>
        <end position="92"/>
    </location>
</feature>